<dbReference type="PROSITE" id="PS50157">
    <property type="entry name" value="ZINC_FINGER_C2H2_2"/>
    <property type="match status" value="1"/>
</dbReference>
<feature type="domain" description="C2H2-type" evidence="3">
    <location>
        <begin position="438"/>
        <end position="461"/>
    </location>
</feature>
<reference evidence="4 5" key="1">
    <citation type="submission" date="2017-10" db="EMBL/GenBank/DDBJ databases">
        <title>A novel species of cold-tolerant Malassezia isolated from bats.</title>
        <authorList>
            <person name="Lorch J.M."/>
            <person name="Palmer J.M."/>
            <person name="Vanderwolf K.J."/>
            <person name="Schmidt K.Z."/>
            <person name="Verant M.L."/>
            <person name="Weller T.J."/>
            <person name="Blehert D.S."/>
        </authorList>
    </citation>
    <scope>NUCLEOTIDE SEQUENCE [LARGE SCALE GENOMIC DNA]</scope>
    <source>
        <strain evidence="4 5">NWHC:44797-103</strain>
    </source>
</reference>
<feature type="compositionally biased region" description="Low complexity" evidence="2">
    <location>
        <begin position="279"/>
        <end position="300"/>
    </location>
</feature>
<dbReference type="OrthoDB" id="15735at2759"/>
<dbReference type="EMBL" id="KZ454996">
    <property type="protein sequence ID" value="PKI82323.1"/>
    <property type="molecule type" value="Genomic_DNA"/>
</dbReference>
<dbReference type="SUPFAM" id="SSF55781">
    <property type="entry name" value="GAF domain-like"/>
    <property type="match status" value="1"/>
</dbReference>
<dbReference type="InterPro" id="IPR013087">
    <property type="entry name" value="Znf_C2H2_type"/>
</dbReference>
<dbReference type="InterPro" id="IPR029016">
    <property type="entry name" value="GAF-like_dom_sf"/>
</dbReference>
<accession>A0A2N1J6Y8</accession>
<evidence type="ECO:0000256" key="1">
    <source>
        <dbReference type="PROSITE-ProRule" id="PRU00042"/>
    </source>
</evidence>
<dbReference type="GO" id="GO:0008270">
    <property type="term" value="F:zinc ion binding"/>
    <property type="evidence" value="ECO:0007669"/>
    <property type="project" value="UniProtKB-KW"/>
</dbReference>
<dbReference type="AlphaFoldDB" id="A0A2N1J6Y8"/>
<evidence type="ECO:0000313" key="5">
    <source>
        <dbReference type="Proteomes" id="UP000232875"/>
    </source>
</evidence>
<protein>
    <recommendedName>
        <fullName evidence="3">C2H2-type domain-containing protein</fullName>
    </recommendedName>
</protein>
<feature type="region of interest" description="Disordered" evidence="2">
    <location>
        <begin position="564"/>
        <end position="615"/>
    </location>
</feature>
<dbReference type="Gene3D" id="3.30.450.40">
    <property type="match status" value="1"/>
</dbReference>
<proteinExistence type="predicted"/>
<evidence type="ECO:0000259" key="3">
    <source>
        <dbReference type="PROSITE" id="PS50157"/>
    </source>
</evidence>
<gene>
    <name evidence="4" type="ORF">MVES_003747</name>
</gene>
<dbReference type="PROSITE" id="PS00028">
    <property type="entry name" value="ZINC_FINGER_C2H2_1"/>
    <property type="match status" value="1"/>
</dbReference>
<evidence type="ECO:0000256" key="2">
    <source>
        <dbReference type="SAM" id="MobiDB-lite"/>
    </source>
</evidence>
<keyword evidence="1" id="KW-0863">Zinc-finger</keyword>
<name>A0A2N1J6Y8_9BASI</name>
<organism evidence="4 5">
    <name type="scientific">Malassezia vespertilionis</name>
    <dbReference type="NCBI Taxonomy" id="2020962"/>
    <lineage>
        <taxon>Eukaryota</taxon>
        <taxon>Fungi</taxon>
        <taxon>Dikarya</taxon>
        <taxon>Basidiomycota</taxon>
        <taxon>Ustilaginomycotina</taxon>
        <taxon>Malasseziomycetes</taxon>
        <taxon>Malasseziales</taxon>
        <taxon>Malasseziaceae</taxon>
        <taxon>Malassezia</taxon>
    </lineage>
</organism>
<keyword evidence="1" id="KW-0862">Zinc</keyword>
<keyword evidence="1" id="KW-0479">Metal-binding</keyword>
<dbReference type="Proteomes" id="UP000232875">
    <property type="component" value="Unassembled WGS sequence"/>
</dbReference>
<keyword evidence="5" id="KW-1185">Reference proteome</keyword>
<evidence type="ECO:0000313" key="4">
    <source>
        <dbReference type="EMBL" id="PKI82323.1"/>
    </source>
</evidence>
<feature type="compositionally biased region" description="Acidic residues" evidence="2">
    <location>
        <begin position="577"/>
        <end position="588"/>
    </location>
</feature>
<sequence length="615" mass="65430">MVHADAAGLPQDVASKEQFYAHIQLQIAALLDGQQNWVTNLANASSVLYNTMNRFSAWKEKRVNWAGFYLLAPLFPGASAMPPKPTLWLGPFCGLPACQAIPSVIGRGVCADGSAKLPPATVCVPRTDDYRTYRRFLTLAGHIACDSMSQSEIVVPIIVPRARLSSSAQAALQGHGPQALIDAWAGRGDGEHVIVGVLDIDCEAANGFDQDDVLALERIVAALSTAYNGGTATCTYPGPGSMYGSAVHLPRQTRVLPNGPGGSDRIVLNGMRGPTGLNASAGRDSFGSGARSSSKSFSSSFPTSFGAAGEAMSLPASERARPAQAARISPLDAVPVNADGVHNQDVSMNLPSSSMAGSEAKTINGTTQLNSTAPIHPMASMESADAHHRYIFDGQNCGKDHEVHISSQHRGESPFSMSRMDSEMDMKDGANHSNQQLHKCESCSKVYRHPSCLVKHRWEHTMYWKEASKFLMSKHQQVQLLEAAAILVGMDSNARSLPEEKALWPAAVSPPSSGLLGCDQVNFEKLMASKTRNTSGGPKTPSMAYGASAPAQSAALGNFHGASYQRGARRSDRSSDEDVEEEDTPADVEDVHAREGVYGLSSGGDVMADMDMDAD</sequence>
<feature type="region of interest" description="Disordered" evidence="2">
    <location>
        <begin position="277"/>
        <end position="300"/>
    </location>
</feature>